<reference evidence="10 11" key="2">
    <citation type="submission" date="2024-02" db="EMBL/GenBank/DDBJ databases">
        <title>The Genome Sequence of Enterococcus diestrammenae JM9A.</title>
        <authorList>
            <person name="Earl A."/>
            <person name="Manson A."/>
            <person name="Gilmore M."/>
            <person name="Sanders J."/>
            <person name="Shea T."/>
            <person name="Howe W."/>
            <person name="Livny J."/>
            <person name="Cuomo C."/>
            <person name="Neafsey D."/>
            <person name="Birren B."/>
        </authorList>
    </citation>
    <scope>NUCLEOTIDE SEQUENCE [LARGE SCALE GENOMIC DNA]</scope>
    <source>
        <strain evidence="10 11">JM9A</strain>
    </source>
</reference>
<dbReference type="RefSeq" id="WP_161869134.1">
    <property type="nucleotide sequence ID" value="NZ_MAEI02000001.1"/>
</dbReference>
<gene>
    <name evidence="6" type="primary">recX</name>
    <name evidence="10" type="ORF">BAU18_002025</name>
</gene>
<feature type="domain" description="RecX third three-helical" evidence="8">
    <location>
        <begin position="154"/>
        <end position="199"/>
    </location>
</feature>
<keyword evidence="11" id="KW-1185">Reference proteome</keyword>
<evidence type="ECO:0000259" key="8">
    <source>
        <dbReference type="Pfam" id="PF21981"/>
    </source>
</evidence>
<dbReference type="Gene3D" id="1.10.10.10">
    <property type="entry name" value="Winged helix-like DNA-binding domain superfamily/Winged helix DNA-binding domain"/>
    <property type="match status" value="4"/>
</dbReference>
<comment type="similarity">
    <text evidence="3 6">Belongs to the RecX family.</text>
</comment>
<dbReference type="Proteomes" id="UP001429357">
    <property type="component" value="Unassembled WGS sequence"/>
</dbReference>
<evidence type="ECO:0000256" key="4">
    <source>
        <dbReference type="ARBA" id="ARBA00018111"/>
    </source>
</evidence>
<dbReference type="EMBL" id="MAEI02000001">
    <property type="protein sequence ID" value="MEO1782431.1"/>
    <property type="molecule type" value="Genomic_DNA"/>
</dbReference>
<feature type="domain" description="RecX second three-helical" evidence="7">
    <location>
        <begin position="106"/>
        <end position="146"/>
    </location>
</feature>
<dbReference type="Pfam" id="PF02631">
    <property type="entry name" value="RecX_HTH2"/>
    <property type="match status" value="1"/>
</dbReference>
<organism evidence="10 11">
    <name type="scientific">Enterococcus diestrammenae</name>
    <dbReference type="NCBI Taxonomy" id="1155073"/>
    <lineage>
        <taxon>Bacteria</taxon>
        <taxon>Bacillati</taxon>
        <taxon>Bacillota</taxon>
        <taxon>Bacilli</taxon>
        <taxon>Lactobacillales</taxon>
        <taxon>Enterococcaceae</taxon>
        <taxon>Enterococcus</taxon>
    </lineage>
</organism>
<comment type="subcellular location">
    <subcellularLocation>
        <location evidence="2 6">Cytoplasm</location>
    </subcellularLocation>
</comment>
<evidence type="ECO:0000259" key="9">
    <source>
        <dbReference type="Pfam" id="PF21982"/>
    </source>
</evidence>
<evidence type="ECO:0000313" key="10">
    <source>
        <dbReference type="EMBL" id="MEO1782431.1"/>
    </source>
</evidence>
<feature type="domain" description="RecX third three-helical" evidence="8">
    <location>
        <begin position="212"/>
        <end position="257"/>
    </location>
</feature>
<evidence type="ECO:0000259" key="7">
    <source>
        <dbReference type="Pfam" id="PF02631"/>
    </source>
</evidence>
<feature type="domain" description="RecX first three-helical" evidence="9">
    <location>
        <begin position="63"/>
        <end position="99"/>
    </location>
</feature>
<evidence type="ECO:0000256" key="1">
    <source>
        <dbReference type="ARBA" id="ARBA00003529"/>
    </source>
</evidence>
<dbReference type="PANTHER" id="PTHR33602:SF1">
    <property type="entry name" value="REGULATORY PROTEIN RECX FAMILY PROTEIN"/>
    <property type="match status" value="1"/>
</dbReference>
<dbReference type="NCBIfam" id="NF010733">
    <property type="entry name" value="PRK14135.1"/>
    <property type="match status" value="1"/>
</dbReference>
<dbReference type="Pfam" id="PF21981">
    <property type="entry name" value="RecX_HTH3"/>
    <property type="match status" value="2"/>
</dbReference>
<accession>A0ABV0F305</accession>
<comment type="caution">
    <text evidence="10">The sequence shown here is derived from an EMBL/GenBank/DDBJ whole genome shotgun (WGS) entry which is preliminary data.</text>
</comment>
<evidence type="ECO:0000256" key="3">
    <source>
        <dbReference type="ARBA" id="ARBA00009695"/>
    </source>
</evidence>
<dbReference type="InterPro" id="IPR053926">
    <property type="entry name" value="RecX_HTH_1st"/>
</dbReference>
<evidence type="ECO:0000313" key="11">
    <source>
        <dbReference type="Proteomes" id="UP001429357"/>
    </source>
</evidence>
<dbReference type="PANTHER" id="PTHR33602">
    <property type="entry name" value="REGULATORY PROTEIN RECX FAMILY PROTEIN"/>
    <property type="match status" value="1"/>
</dbReference>
<dbReference type="InterPro" id="IPR053925">
    <property type="entry name" value="RecX_HTH_3rd"/>
</dbReference>
<proteinExistence type="inferred from homology"/>
<evidence type="ECO:0000256" key="6">
    <source>
        <dbReference type="HAMAP-Rule" id="MF_01114"/>
    </source>
</evidence>
<comment type="function">
    <text evidence="1 6">Modulates RecA activity.</text>
</comment>
<dbReference type="InterPro" id="IPR053924">
    <property type="entry name" value="RecX_HTH_2nd"/>
</dbReference>
<sequence>MITVNGIAKAKGGLYQVKFSNQEKLVVSEDQLVRHRLLKGMTLEEDEFVEIKKNTRYDLGLQEAYRYISYQLRSEKEVKQFLKDKEIPYEASQKIINQLKELHLVDDLVFAESYVRTQMRLSDKGPRNLKQQLNKKGIAEEITLTALSLYQDEDQGAVALRTAEKALRKIHGKSFKETQQKIRQTLMQKGFEQTTIDWVMGELSLEKETAAETEALTREGDKVWRRHQRKPLRERKQKVKQSLYQKGFDLDAIQQYLEIKEVEDEERAME</sequence>
<reference evidence="11" key="1">
    <citation type="submission" date="2016-06" db="EMBL/GenBank/DDBJ databases">
        <title>Four novel species of enterococci isolated from chicken manure.</title>
        <authorList>
            <person name="Van Tyne D."/>
        </authorList>
    </citation>
    <scope>NUCLEOTIDE SEQUENCE [LARGE SCALE GENOMIC DNA]</scope>
    <source>
        <strain evidence="11">JM9A</strain>
    </source>
</reference>
<dbReference type="InterPro" id="IPR036388">
    <property type="entry name" value="WH-like_DNA-bd_sf"/>
</dbReference>
<evidence type="ECO:0000256" key="5">
    <source>
        <dbReference type="ARBA" id="ARBA00022490"/>
    </source>
</evidence>
<dbReference type="Pfam" id="PF21982">
    <property type="entry name" value="RecX_HTH1"/>
    <property type="match status" value="1"/>
</dbReference>
<name>A0ABV0F305_9ENTE</name>
<protein>
    <recommendedName>
        <fullName evidence="4 6">Regulatory protein RecX</fullName>
    </recommendedName>
</protein>
<dbReference type="HAMAP" id="MF_01114">
    <property type="entry name" value="RecX"/>
    <property type="match status" value="1"/>
</dbReference>
<keyword evidence="5 6" id="KW-0963">Cytoplasm</keyword>
<dbReference type="InterPro" id="IPR003783">
    <property type="entry name" value="Regulatory_RecX"/>
</dbReference>
<evidence type="ECO:0000256" key="2">
    <source>
        <dbReference type="ARBA" id="ARBA00004496"/>
    </source>
</evidence>